<dbReference type="EMBL" id="BK015073">
    <property type="protein sequence ID" value="DAD89954.1"/>
    <property type="molecule type" value="Genomic_DNA"/>
</dbReference>
<evidence type="ECO:0000256" key="4">
    <source>
        <dbReference type="ARBA" id="ARBA00022561"/>
    </source>
</evidence>
<evidence type="ECO:0000256" key="1">
    <source>
        <dbReference type="ARBA" id="ARBA00004328"/>
    </source>
</evidence>
<keyword evidence="4" id="KW-0167">Capsid protein</keyword>
<evidence type="ECO:0000256" key="2">
    <source>
        <dbReference type="ARBA" id="ARBA00009963"/>
    </source>
</evidence>
<organism evidence="6">
    <name type="scientific">Microviridae sp. ctRQq14</name>
    <dbReference type="NCBI Taxonomy" id="2826735"/>
    <lineage>
        <taxon>Viruses</taxon>
        <taxon>Monodnaviria</taxon>
        <taxon>Sangervirae</taxon>
        <taxon>Phixviricota</taxon>
        <taxon>Malgrandaviricetes</taxon>
        <taxon>Petitvirales</taxon>
        <taxon>Microviridae</taxon>
    </lineage>
</organism>
<dbReference type="Gene3D" id="2.60.169.10">
    <property type="entry name" value="Microviridae F protein"/>
    <property type="match status" value="2"/>
</dbReference>
<accession>A0A8S5N6R3</accession>
<dbReference type="InterPro" id="IPR016184">
    <property type="entry name" value="Capsid/spike_ssDNA_virus"/>
</dbReference>
<dbReference type="InterPro" id="IPR003514">
    <property type="entry name" value="Microviridae_protein_F"/>
</dbReference>
<comment type="similarity">
    <text evidence="2">Belongs to the microviridae F protein family.</text>
</comment>
<keyword evidence="5" id="KW-0946">Virion</keyword>
<evidence type="ECO:0000256" key="5">
    <source>
        <dbReference type="ARBA" id="ARBA00022844"/>
    </source>
</evidence>
<dbReference type="GO" id="GO:0039615">
    <property type="term" value="C:T=1 icosahedral viral capsid"/>
    <property type="evidence" value="ECO:0007669"/>
    <property type="project" value="UniProtKB-KW"/>
</dbReference>
<name>A0A8S5N6R3_9VIRU</name>
<comment type="subcellular location">
    <subcellularLocation>
        <location evidence="1">Virion</location>
    </subcellularLocation>
</comment>
<proteinExistence type="inferred from homology"/>
<evidence type="ECO:0000256" key="3">
    <source>
        <dbReference type="ARBA" id="ARBA00022431"/>
    </source>
</evidence>
<dbReference type="GO" id="GO:0005198">
    <property type="term" value="F:structural molecule activity"/>
    <property type="evidence" value="ECO:0007669"/>
    <property type="project" value="InterPro"/>
</dbReference>
<evidence type="ECO:0000313" key="6">
    <source>
        <dbReference type="EMBL" id="DAD89954.1"/>
    </source>
</evidence>
<dbReference type="SUPFAM" id="SSF88645">
    <property type="entry name" value="ssDNA viruses"/>
    <property type="match status" value="2"/>
</dbReference>
<dbReference type="InterPro" id="IPR037002">
    <property type="entry name" value="Microviridae_protein_F_sf"/>
</dbReference>
<dbReference type="Pfam" id="PF02305">
    <property type="entry name" value="Phage_F"/>
    <property type="match status" value="2"/>
</dbReference>
<keyword evidence="3" id="KW-1140">T=1 icosahedral capsid protein</keyword>
<sequence>MSKLFGLNKPNTNLRKNVFDLSEKNLYSSSVGLLTPLLCRELNPGEKVQVSVNALTRSMPLNTAAFVRSRQYFHYFFVPFRQLWSGWDNFINSVDYKTSSFQKDAIYSRVPGIDLFKSIADLLEDGYLTPAFNPATKQLEVPEGITIREYTTSYKNAVRGKKKKSPYDDISDADFVRYEYIHDLISEGREVNADDKKFYRELSAKIADIDKKKPAVKPKVVVKKTWADLTSQIHDYEDSAKYIQDFNENLFNDELDFVTVSNVTDLSHPEEVSVYQMLPDLVNSHGLPVQFNAIVVNRDSVKSHCIYNGNKYIELKNGQGIINYQMNLWLYDSVANKLIGYLNSYIDEHGIKLDDKEDVFPIALNGTKYDCTNDISFAYWFRMKHIDLDAYSVKKLIGEIKNPPADNTDVNNSSIPASSGKPIEFAPDNVNKTLDEQGYSLVTGISRLLDMLEYGFTYVEYDEETQSYTQKASTLVDLLDSLNSKKINVLEWLRSEKNKCVVNPFRLLAYQKIYSDFYKRDDYEATNPLHWNIDDFKRGSAVMDFDDNKRLLNMLRLRYRWHNKDYFTGVVPSELLGGLQGFNANSLGMFGDNMTINSDDNKVSVGSGNVSTKGIRAMFALEKLMRLTRRAGGFDYISQTLAHYGFEPPRGRGDKVEFVGGTASNINISEVLSTADTSKGFTGQIYGRGIGSIDEKGKTEFTAKEHGILMCIASIVPDIDYSAEGLNSFNSKLQRGDYFQPEFQDLGLQPVFNYELYNRIYSDNMPENLRINKGVLGFSPRYAEYKAAFDKLHGEFRNGRTLSAWSAVSNVTDTNQGVARNSLKINPGVFNRVFSIEYNGHESTDHFLTSAQFECKIIRPMSVTGQNL</sequence>
<reference evidence="6" key="1">
    <citation type="journal article" date="2021" name="Proc. Natl. Acad. Sci. U.S.A.">
        <title>A Catalog of Tens of Thousands of Viruses from Human Metagenomes Reveals Hidden Associations with Chronic Diseases.</title>
        <authorList>
            <person name="Tisza M.J."/>
            <person name="Buck C.B."/>
        </authorList>
    </citation>
    <scope>NUCLEOTIDE SEQUENCE</scope>
    <source>
        <strain evidence="6">CtRQq14</strain>
    </source>
</reference>
<protein>
    <submittedName>
        <fullName evidence="6">Major capsid protein</fullName>
    </submittedName>
</protein>